<name>A0A8J8N9T6_HALGN</name>
<proteinExistence type="predicted"/>
<evidence type="ECO:0000313" key="1">
    <source>
        <dbReference type="EMBL" id="TNV70981.1"/>
    </source>
</evidence>
<comment type="caution">
    <text evidence="1">The sequence shown here is derived from an EMBL/GenBank/DDBJ whole genome shotgun (WGS) entry which is preliminary data.</text>
</comment>
<gene>
    <name evidence="1" type="ORF">FGO68_gene2162</name>
</gene>
<protein>
    <submittedName>
        <fullName evidence="1">Uncharacterized protein</fullName>
    </submittedName>
</protein>
<sequence>MGLHAFVAMIKEIIRNLIDMYYFVLLKLSQDVDKLKRKTFQQYSNSYSRIRYMYLLLSDQITELPRLIFRYIQLFVFDRQKQITTKHNYFAYFRGQWALFEKSVWL</sequence>
<keyword evidence="2" id="KW-1185">Reference proteome</keyword>
<organism evidence="1 2">
    <name type="scientific">Halteria grandinella</name>
    <dbReference type="NCBI Taxonomy" id="5974"/>
    <lineage>
        <taxon>Eukaryota</taxon>
        <taxon>Sar</taxon>
        <taxon>Alveolata</taxon>
        <taxon>Ciliophora</taxon>
        <taxon>Intramacronucleata</taxon>
        <taxon>Spirotrichea</taxon>
        <taxon>Stichotrichia</taxon>
        <taxon>Sporadotrichida</taxon>
        <taxon>Halteriidae</taxon>
        <taxon>Halteria</taxon>
    </lineage>
</organism>
<accession>A0A8J8N9T6</accession>
<dbReference type="EMBL" id="RRYP01031355">
    <property type="protein sequence ID" value="TNV70981.1"/>
    <property type="molecule type" value="Genomic_DNA"/>
</dbReference>
<dbReference type="Proteomes" id="UP000785679">
    <property type="component" value="Unassembled WGS sequence"/>
</dbReference>
<dbReference type="AlphaFoldDB" id="A0A8J8N9T6"/>
<evidence type="ECO:0000313" key="2">
    <source>
        <dbReference type="Proteomes" id="UP000785679"/>
    </source>
</evidence>
<reference evidence="1" key="1">
    <citation type="submission" date="2019-06" db="EMBL/GenBank/DDBJ databases">
        <authorList>
            <person name="Zheng W."/>
        </authorList>
    </citation>
    <scope>NUCLEOTIDE SEQUENCE</scope>
    <source>
        <strain evidence="1">QDHG01</strain>
    </source>
</reference>